<accession>A0A392PTI5</accession>
<dbReference type="Proteomes" id="UP000265520">
    <property type="component" value="Unassembled WGS sequence"/>
</dbReference>
<protein>
    <submittedName>
        <fullName evidence="2">U-box domain-containing protein 50-like</fullName>
    </submittedName>
</protein>
<evidence type="ECO:0000256" key="1">
    <source>
        <dbReference type="SAM" id="Coils"/>
    </source>
</evidence>
<name>A0A392PTI5_9FABA</name>
<organism evidence="2 3">
    <name type="scientific">Trifolium medium</name>
    <dbReference type="NCBI Taxonomy" id="97028"/>
    <lineage>
        <taxon>Eukaryota</taxon>
        <taxon>Viridiplantae</taxon>
        <taxon>Streptophyta</taxon>
        <taxon>Embryophyta</taxon>
        <taxon>Tracheophyta</taxon>
        <taxon>Spermatophyta</taxon>
        <taxon>Magnoliopsida</taxon>
        <taxon>eudicotyledons</taxon>
        <taxon>Gunneridae</taxon>
        <taxon>Pentapetalae</taxon>
        <taxon>rosids</taxon>
        <taxon>fabids</taxon>
        <taxon>Fabales</taxon>
        <taxon>Fabaceae</taxon>
        <taxon>Papilionoideae</taxon>
        <taxon>50 kb inversion clade</taxon>
        <taxon>NPAAA clade</taxon>
        <taxon>Hologalegina</taxon>
        <taxon>IRL clade</taxon>
        <taxon>Trifolieae</taxon>
        <taxon>Trifolium</taxon>
    </lineage>
</organism>
<dbReference type="AlphaFoldDB" id="A0A392PTI5"/>
<feature type="coiled-coil region" evidence="1">
    <location>
        <begin position="33"/>
        <end position="74"/>
    </location>
</feature>
<dbReference type="EMBL" id="LXQA010095193">
    <property type="protein sequence ID" value="MCI15144.1"/>
    <property type="molecule type" value="Genomic_DNA"/>
</dbReference>
<proteinExistence type="predicted"/>
<keyword evidence="3" id="KW-1185">Reference proteome</keyword>
<evidence type="ECO:0000313" key="2">
    <source>
        <dbReference type="EMBL" id="MCI15144.1"/>
    </source>
</evidence>
<sequence>MRIEIEERKRRMSSLVELQSELSNKLQISTIARSRAETQVERAVRERAEMVREIEELRKQRDVLNRRIEFCKQKDAIGKDRSEG</sequence>
<comment type="caution">
    <text evidence="2">The sequence shown here is derived from an EMBL/GenBank/DDBJ whole genome shotgun (WGS) entry which is preliminary data.</text>
</comment>
<evidence type="ECO:0000313" key="3">
    <source>
        <dbReference type="Proteomes" id="UP000265520"/>
    </source>
</evidence>
<keyword evidence="1" id="KW-0175">Coiled coil</keyword>
<reference evidence="2 3" key="1">
    <citation type="journal article" date="2018" name="Front. Plant Sci.">
        <title>Red Clover (Trifolium pratense) and Zigzag Clover (T. medium) - A Picture of Genomic Similarities and Differences.</title>
        <authorList>
            <person name="Dluhosova J."/>
            <person name="Istvanek J."/>
            <person name="Nedelnik J."/>
            <person name="Repkova J."/>
        </authorList>
    </citation>
    <scope>NUCLEOTIDE SEQUENCE [LARGE SCALE GENOMIC DNA]</scope>
    <source>
        <strain evidence="3">cv. 10/8</strain>
        <tissue evidence="2">Leaf</tissue>
    </source>
</reference>